<evidence type="ECO:0000256" key="3">
    <source>
        <dbReference type="ARBA" id="ARBA00022827"/>
    </source>
</evidence>
<name>A0A3S0WJZ3_9BACT</name>
<keyword evidence="2" id="KW-0285">Flavoprotein</keyword>
<evidence type="ECO:0000256" key="2">
    <source>
        <dbReference type="ARBA" id="ARBA00022630"/>
    </source>
</evidence>
<dbReference type="SUPFAM" id="SSF160996">
    <property type="entry name" value="HI0933 insert domain-like"/>
    <property type="match status" value="1"/>
</dbReference>
<dbReference type="Gene3D" id="2.40.30.10">
    <property type="entry name" value="Translation factors"/>
    <property type="match status" value="1"/>
</dbReference>
<keyword evidence="3" id="KW-0274">FAD</keyword>
<evidence type="ECO:0000259" key="4">
    <source>
        <dbReference type="Pfam" id="PF03486"/>
    </source>
</evidence>
<dbReference type="InterPro" id="IPR057661">
    <property type="entry name" value="RsdA/BaiN/AoA(So)_Rossmann"/>
</dbReference>
<protein>
    <submittedName>
        <fullName evidence="6">NAD(P)/FAD-dependent oxidoreductase</fullName>
    </submittedName>
</protein>
<comment type="caution">
    <text evidence="6">The sequence shown here is derived from an EMBL/GenBank/DDBJ whole genome shotgun (WGS) entry which is preliminary data.</text>
</comment>
<dbReference type="RefSeq" id="WP_126678182.1">
    <property type="nucleotide sequence ID" value="NZ_RYYU01000001.1"/>
</dbReference>
<evidence type="ECO:0000313" key="7">
    <source>
        <dbReference type="Proteomes" id="UP000278983"/>
    </source>
</evidence>
<comment type="cofactor">
    <cofactor evidence="1">
        <name>FAD</name>
        <dbReference type="ChEBI" id="CHEBI:57692"/>
    </cofactor>
</comment>
<dbReference type="NCBIfam" id="TIGR00275">
    <property type="entry name" value="aminoacetone oxidase family FAD-binding enzyme"/>
    <property type="match status" value="1"/>
</dbReference>
<feature type="domain" description="RsdA/BaiN/AoA(So)-like Rossmann fold-like" evidence="4">
    <location>
        <begin position="4"/>
        <end position="403"/>
    </location>
</feature>
<dbReference type="InterPro" id="IPR004792">
    <property type="entry name" value="BaiN-like"/>
</dbReference>
<dbReference type="PANTHER" id="PTHR42887:SF2">
    <property type="entry name" value="OS12G0638800 PROTEIN"/>
    <property type="match status" value="1"/>
</dbReference>
<dbReference type="InterPro" id="IPR023166">
    <property type="entry name" value="BaiN-like_dom_sf"/>
</dbReference>
<gene>
    <name evidence="6" type="ORF">EHV08_04030</name>
</gene>
<dbReference type="Pfam" id="PF22780">
    <property type="entry name" value="HI0933_like_1st"/>
    <property type="match status" value="1"/>
</dbReference>
<dbReference type="InterPro" id="IPR055178">
    <property type="entry name" value="RsdA/BaiN/AoA(So)-like_dom"/>
</dbReference>
<dbReference type="PANTHER" id="PTHR42887">
    <property type="entry name" value="OS12G0638800 PROTEIN"/>
    <property type="match status" value="1"/>
</dbReference>
<dbReference type="OrthoDB" id="9773233at2"/>
<dbReference type="Gene3D" id="3.50.50.60">
    <property type="entry name" value="FAD/NAD(P)-binding domain"/>
    <property type="match status" value="1"/>
</dbReference>
<sequence>MSIRIAVIGGGAAGFFAAIKAKETISDAIVTIFERGNMPLAKVAITGGGRCNLTNSFACVSDLKKVYPRGDKLMKRLFKTFNNQDTFRWFEKRGVPLVTQDDECVFPRSQDAQSIVRCLIDEAHRLGVRIKTKHALSRIERKDDMLFMFFNNEEKYIVTEKIIITTGGHSNLPSFNYIASLGHSIVEPMPSLFTFNITDKSLRTLMGTVMKNASIGIVGEKMRGEGPLLITHWGISGPAVLRLSSYAARLAYERKYSFDISVNWIGQSNTSVVAENIAKTAKDNAAKKISNARPYDLPTRLWDYLIEKIGIATEKRWDETGKKWQNKIVEILTNDVYHVDGKSKWRDEFVTCGGVSLSSINPNTLESKYVPGLYFAGEVTDVDAVTGGFNLQAAWTMGYVAGENAAKQNL</sequence>
<reference evidence="6 7" key="1">
    <citation type="submission" date="2018-12" db="EMBL/GenBank/DDBJ databases">
        <title>Genome sequencing of Prevotella sp. KCOM 3155 (= JS262).</title>
        <authorList>
            <person name="Kook J.-K."/>
            <person name="Park S.-N."/>
            <person name="Lim Y.K."/>
        </authorList>
    </citation>
    <scope>NUCLEOTIDE SEQUENCE [LARGE SCALE GENOMIC DNA]</scope>
    <source>
        <strain evidence="6 7">KCOM 3155</strain>
    </source>
</reference>
<dbReference type="PRINTS" id="PR00368">
    <property type="entry name" value="FADPNR"/>
</dbReference>
<dbReference type="Proteomes" id="UP000278983">
    <property type="component" value="Unassembled WGS sequence"/>
</dbReference>
<dbReference type="SUPFAM" id="SSF51905">
    <property type="entry name" value="FAD/NAD(P)-binding domain"/>
    <property type="match status" value="1"/>
</dbReference>
<organism evidence="6 7">
    <name type="scientific">Prevotella koreensis</name>
    <dbReference type="NCBI Taxonomy" id="2490854"/>
    <lineage>
        <taxon>Bacteria</taxon>
        <taxon>Pseudomonadati</taxon>
        <taxon>Bacteroidota</taxon>
        <taxon>Bacteroidia</taxon>
        <taxon>Bacteroidales</taxon>
        <taxon>Prevotellaceae</taxon>
        <taxon>Prevotella</taxon>
    </lineage>
</organism>
<evidence type="ECO:0000256" key="1">
    <source>
        <dbReference type="ARBA" id="ARBA00001974"/>
    </source>
</evidence>
<dbReference type="InterPro" id="IPR036188">
    <property type="entry name" value="FAD/NAD-bd_sf"/>
</dbReference>
<dbReference type="EMBL" id="RYYU01000001">
    <property type="protein sequence ID" value="RUL59020.1"/>
    <property type="molecule type" value="Genomic_DNA"/>
</dbReference>
<evidence type="ECO:0000313" key="6">
    <source>
        <dbReference type="EMBL" id="RUL59020.1"/>
    </source>
</evidence>
<dbReference type="Pfam" id="PF03486">
    <property type="entry name" value="HI0933_like"/>
    <property type="match status" value="1"/>
</dbReference>
<feature type="domain" description="RsdA/BaiN/AoA(So)-like insert" evidence="5">
    <location>
        <begin position="190"/>
        <end position="350"/>
    </location>
</feature>
<dbReference type="Gene3D" id="1.10.8.260">
    <property type="entry name" value="HI0933 insert domain-like"/>
    <property type="match status" value="1"/>
</dbReference>
<keyword evidence="7" id="KW-1185">Reference proteome</keyword>
<proteinExistence type="predicted"/>
<dbReference type="AlphaFoldDB" id="A0A3S0WJZ3"/>
<evidence type="ECO:0000259" key="5">
    <source>
        <dbReference type="Pfam" id="PF22780"/>
    </source>
</evidence>
<accession>A0A3S0WJZ3</accession>